<sequence>MAEDSQYKGELWNKRAIKLLNLFSWDMIGDSGMDLEGSDGEKYGIDSLYSFKDPAKDIPESLILEAKSYKTTSFSKSKLQEWIDRLNIKILELRNSEYLIERFPIFKDISTLKIGLIFIWFDDIENYKEYRQKFLEILSEIKVSSRTFRNGVYNKIYVIDNDLISKLCSLYTVVREFNENFKFYYPSAFIHERAVQRSAVLSLDYFFSKFILGQLKSSGKRYDTNIVFYWGELDVRSFEMLKSILKSYSFVDQEFKLVIYKYKRDDDEFRKILPQIKKSYENENIEFDIKDMNSCTELPTFIIND</sequence>
<dbReference type="RefSeq" id="WP_025835649.1">
    <property type="nucleotide sequence ID" value="NZ_FQZN01000064.1"/>
</dbReference>
<name>A0A1M6M707_9BACE</name>
<reference evidence="3" key="1">
    <citation type="submission" date="2016-11" db="EMBL/GenBank/DDBJ databases">
        <authorList>
            <person name="Varghese N."/>
            <person name="Submissions S."/>
        </authorList>
    </citation>
    <scope>NUCLEOTIDE SEQUENCE [LARGE SCALE GENOMIC DNA]</scope>
    <source>
        <strain evidence="3">DSM 26884</strain>
    </source>
</reference>
<organism evidence="2 3">
    <name type="scientific">Bacteroides stercorirosoris</name>
    <dbReference type="NCBI Taxonomy" id="871324"/>
    <lineage>
        <taxon>Bacteria</taxon>
        <taxon>Pseudomonadati</taxon>
        <taxon>Bacteroidota</taxon>
        <taxon>Bacteroidia</taxon>
        <taxon>Bacteroidales</taxon>
        <taxon>Bacteroidaceae</taxon>
        <taxon>Bacteroides</taxon>
    </lineage>
</organism>
<keyword evidence="3" id="KW-1185">Reference proteome</keyword>
<dbReference type="EMBL" id="FQZN01000064">
    <property type="protein sequence ID" value="SHJ79286.1"/>
    <property type="molecule type" value="Genomic_DNA"/>
</dbReference>
<dbReference type="GeneID" id="92714944"/>
<dbReference type="Pfam" id="PF26115">
    <property type="entry name" value="PDDEXK_GAPS4"/>
    <property type="match status" value="1"/>
</dbReference>
<evidence type="ECO:0000313" key="3">
    <source>
        <dbReference type="Proteomes" id="UP000184192"/>
    </source>
</evidence>
<accession>A0A1M6M707</accession>
<evidence type="ECO:0000313" key="2">
    <source>
        <dbReference type="EMBL" id="SHJ79286.1"/>
    </source>
</evidence>
<gene>
    <name evidence="2" type="ORF">SAMN05444350_16417</name>
</gene>
<evidence type="ECO:0000259" key="1">
    <source>
        <dbReference type="Pfam" id="PF26115"/>
    </source>
</evidence>
<dbReference type="AlphaFoldDB" id="A0A1M6M707"/>
<proteinExistence type="predicted"/>
<feature type="domain" description="GAPS4 PD-(D/E)XK nuclease" evidence="1">
    <location>
        <begin position="1"/>
        <end position="162"/>
    </location>
</feature>
<protein>
    <recommendedName>
        <fullName evidence="1">GAPS4 PD-(D/E)XK nuclease domain-containing protein</fullName>
    </recommendedName>
</protein>
<dbReference type="Proteomes" id="UP000184192">
    <property type="component" value="Unassembled WGS sequence"/>
</dbReference>
<dbReference type="InterPro" id="IPR058873">
    <property type="entry name" value="PDDEXK_GAPS4"/>
</dbReference>